<dbReference type="Proteomes" id="UP001178507">
    <property type="component" value="Unassembled WGS sequence"/>
</dbReference>
<feature type="chain" id="PRO_5041361487" evidence="1">
    <location>
        <begin position="23"/>
        <end position="249"/>
    </location>
</feature>
<keyword evidence="3" id="KW-1185">Reference proteome</keyword>
<keyword evidence="1" id="KW-0732">Signal</keyword>
<gene>
    <name evidence="2" type="ORF">EVOR1521_LOCUS4298</name>
</gene>
<accession>A0AA36HTP8</accession>
<proteinExistence type="predicted"/>
<protein>
    <submittedName>
        <fullName evidence="2">Uncharacterized protein</fullName>
    </submittedName>
</protein>
<reference evidence="2" key="1">
    <citation type="submission" date="2023-08" db="EMBL/GenBank/DDBJ databases">
        <authorList>
            <person name="Chen Y."/>
            <person name="Shah S."/>
            <person name="Dougan E. K."/>
            <person name="Thang M."/>
            <person name="Chan C."/>
        </authorList>
    </citation>
    <scope>NUCLEOTIDE SEQUENCE</scope>
</reference>
<name>A0AA36HTP8_9DINO</name>
<sequence length="249" mass="26287">MRFLTLALISSALALAPDFAEQAKQASEKAWEHAKELKTSAKDAAKISEEVKAAGEGAKAAMEKAKELDAQMSKLYASTRQSTVAAASAAAMAYYQEVKQAGAQAVAEAARPVSGAEEEERVAKAAIEAAMPYHEAQVVAQKRAADYQLRAQAMSAAGNQLQVEGVRLAPSAAGYQQTGKPKEANQIIMTAHMLVDQGLKLKRQAKTIHQTAVELNDALPAYRSAEQAATLHAAAMAAGQLLPTNAPPY</sequence>
<evidence type="ECO:0000313" key="2">
    <source>
        <dbReference type="EMBL" id="CAJ1374871.1"/>
    </source>
</evidence>
<dbReference type="EMBL" id="CAUJNA010000280">
    <property type="protein sequence ID" value="CAJ1374871.1"/>
    <property type="molecule type" value="Genomic_DNA"/>
</dbReference>
<dbReference type="AlphaFoldDB" id="A0AA36HTP8"/>
<comment type="caution">
    <text evidence="2">The sequence shown here is derived from an EMBL/GenBank/DDBJ whole genome shotgun (WGS) entry which is preliminary data.</text>
</comment>
<evidence type="ECO:0000313" key="3">
    <source>
        <dbReference type="Proteomes" id="UP001178507"/>
    </source>
</evidence>
<feature type="signal peptide" evidence="1">
    <location>
        <begin position="1"/>
        <end position="22"/>
    </location>
</feature>
<organism evidence="2 3">
    <name type="scientific">Effrenium voratum</name>
    <dbReference type="NCBI Taxonomy" id="2562239"/>
    <lineage>
        <taxon>Eukaryota</taxon>
        <taxon>Sar</taxon>
        <taxon>Alveolata</taxon>
        <taxon>Dinophyceae</taxon>
        <taxon>Suessiales</taxon>
        <taxon>Symbiodiniaceae</taxon>
        <taxon>Effrenium</taxon>
    </lineage>
</organism>
<evidence type="ECO:0000256" key="1">
    <source>
        <dbReference type="SAM" id="SignalP"/>
    </source>
</evidence>